<gene>
    <name evidence="1" type="primary">thiS</name>
    <name evidence="1" type="ORF">H9Q76_08415</name>
</gene>
<dbReference type="AlphaFoldDB" id="A0A7G9FJN9"/>
<protein>
    <submittedName>
        <fullName evidence="1">Sulfur carrier protein ThiS</fullName>
    </submittedName>
</protein>
<organism evidence="1 2">
    <name type="scientific">Wujia chipingensis</name>
    <dbReference type="NCBI Taxonomy" id="2763670"/>
    <lineage>
        <taxon>Bacteria</taxon>
        <taxon>Bacillati</taxon>
        <taxon>Bacillota</taxon>
        <taxon>Clostridia</taxon>
        <taxon>Lachnospirales</taxon>
        <taxon>Lachnospiraceae</taxon>
        <taxon>Wujia</taxon>
    </lineage>
</organism>
<evidence type="ECO:0000313" key="1">
    <source>
        <dbReference type="EMBL" id="QNL98770.1"/>
    </source>
</evidence>
<evidence type="ECO:0000313" key="2">
    <source>
        <dbReference type="Proteomes" id="UP000515819"/>
    </source>
</evidence>
<reference evidence="1 2" key="1">
    <citation type="submission" date="2020-08" db="EMBL/GenBank/DDBJ databases">
        <authorList>
            <person name="Liu C."/>
            <person name="Sun Q."/>
        </authorList>
    </citation>
    <scope>NUCLEOTIDE SEQUENCE [LARGE SCALE GENOMIC DNA]</scope>
    <source>
        <strain evidence="1 2">NSJ-4</strain>
    </source>
</reference>
<keyword evidence="2" id="KW-1185">Reference proteome</keyword>
<dbReference type="SUPFAM" id="SSF54285">
    <property type="entry name" value="MoaD/ThiS"/>
    <property type="match status" value="1"/>
</dbReference>
<dbReference type="InterPro" id="IPR016155">
    <property type="entry name" value="Mopterin_synth/thiamin_S_b"/>
</dbReference>
<dbReference type="Pfam" id="PF02597">
    <property type="entry name" value="ThiS"/>
    <property type="match status" value="1"/>
</dbReference>
<dbReference type="Gene3D" id="3.10.20.30">
    <property type="match status" value="1"/>
</dbReference>
<sequence>MNIELSGKNKTVADGITVAELIAQEQLETPEHVKVAVNDDFVEREQFADTRLHDGDVVEFLTFMGGGCR</sequence>
<name>A0A7G9FJN9_9FIRM</name>
<dbReference type="InterPro" id="IPR010035">
    <property type="entry name" value="Thi_S"/>
</dbReference>
<proteinExistence type="predicted"/>
<dbReference type="RefSeq" id="WP_021985163.1">
    <property type="nucleotide sequence ID" value="NZ_CP060632.1"/>
</dbReference>
<dbReference type="Proteomes" id="UP000515819">
    <property type="component" value="Chromosome"/>
</dbReference>
<dbReference type="InterPro" id="IPR003749">
    <property type="entry name" value="ThiS/MoaD-like"/>
</dbReference>
<dbReference type="PANTHER" id="PTHR34472:SF1">
    <property type="entry name" value="SULFUR CARRIER PROTEIN THIS"/>
    <property type="match status" value="1"/>
</dbReference>
<dbReference type="PANTHER" id="PTHR34472">
    <property type="entry name" value="SULFUR CARRIER PROTEIN THIS"/>
    <property type="match status" value="1"/>
</dbReference>
<dbReference type="EMBL" id="CP060632">
    <property type="protein sequence ID" value="QNL98770.1"/>
    <property type="molecule type" value="Genomic_DNA"/>
</dbReference>
<dbReference type="InterPro" id="IPR012675">
    <property type="entry name" value="Beta-grasp_dom_sf"/>
</dbReference>
<accession>A0A7G9FJN9</accession>
<dbReference type="NCBIfam" id="TIGR01683">
    <property type="entry name" value="thiS"/>
    <property type="match status" value="1"/>
</dbReference>
<dbReference type="CDD" id="cd00565">
    <property type="entry name" value="Ubl_ThiS"/>
    <property type="match status" value="1"/>
</dbReference>
<dbReference type="KEGG" id="wcp:H9Q76_08415"/>